<dbReference type="eggNOG" id="COG3620">
    <property type="taxonomic scope" value="Bacteria"/>
</dbReference>
<protein>
    <recommendedName>
        <fullName evidence="1">Antitoxin SocA-like Panacea domain-containing protein</fullName>
    </recommendedName>
</protein>
<dbReference type="AlphaFoldDB" id="G0JTS1"/>
<dbReference type="KEGG" id="afi:Acife_2962"/>
<dbReference type="InterPro" id="IPR025272">
    <property type="entry name" value="SocA_Panacea"/>
</dbReference>
<gene>
    <name evidence="2" type="ORF">Acife_2962</name>
</gene>
<evidence type="ECO:0000313" key="2">
    <source>
        <dbReference type="EMBL" id="AEM49036.1"/>
    </source>
</evidence>
<feature type="domain" description="Antitoxin SocA-like Panacea" evidence="1">
    <location>
        <begin position="43"/>
        <end position="156"/>
    </location>
</feature>
<dbReference type="Proteomes" id="UP000009220">
    <property type="component" value="Chromosome"/>
</dbReference>
<proteinExistence type="predicted"/>
<organism evidence="2 3">
    <name type="scientific">Acidithiobacillus ferrivorans SS3</name>
    <dbReference type="NCBI Taxonomy" id="743299"/>
    <lineage>
        <taxon>Bacteria</taxon>
        <taxon>Pseudomonadati</taxon>
        <taxon>Pseudomonadota</taxon>
        <taxon>Acidithiobacillia</taxon>
        <taxon>Acidithiobacillales</taxon>
        <taxon>Acidithiobacillaceae</taxon>
        <taxon>Acidithiobacillus</taxon>
    </lineage>
</organism>
<evidence type="ECO:0000313" key="3">
    <source>
        <dbReference type="Proteomes" id="UP000009220"/>
    </source>
</evidence>
<sequence>MIGLAFAHTLTVMDKRAQRQRQKLINAIIYFAQNTAQCGKIKLFKLLYLMDFQHFQETGKTITGLEYQAWKFGPVPVKVMEEWESPDPDLSNAIHIEVEPVYDYDRQSVKVNEGVGFDDSEFTPRQLRIMQSLSEQYRDTFSPKMIDVTHAQNGAWDKVWQRGEGAFKPIPYELAIPEGDPHRDDLLEIHAEQMMRTAALQSLQA</sequence>
<dbReference type="HOGENOM" id="CLU_115716_0_0_6"/>
<name>G0JTS1_9PROT</name>
<reference evidence="2 3" key="1">
    <citation type="journal article" date="2011" name="J. Bacteriol.">
        <title>Draft genome of the psychrotolerant acidophile Acidithiobacillus ferrivorans SS3.</title>
        <authorList>
            <person name="Liljeqvist M."/>
            <person name="Valdes J."/>
            <person name="Holmes D.S."/>
            <person name="Dopson M."/>
        </authorList>
    </citation>
    <scope>NUCLEOTIDE SEQUENCE [LARGE SCALE GENOMIC DNA]</scope>
    <source>
        <strain evidence="2 3">SS3</strain>
    </source>
</reference>
<dbReference type="EMBL" id="CP002985">
    <property type="protein sequence ID" value="AEM49036.1"/>
    <property type="molecule type" value="Genomic_DNA"/>
</dbReference>
<dbReference type="Pfam" id="PF13274">
    <property type="entry name" value="SocA_Panacea"/>
    <property type="match status" value="1"/>
</dbReference>
<accession>G0JTS1</accession>
<dbReference type="STRING" id="743299.Acife_2962"/>
<evidence type="ECO:0000259" key="1">
    <source>
        <dbReference type="Pfam" id="PF13274"/>
    </source>
</evidence>